<evidence type="ECO:0000313" key="2">
    <source>
        <dbReference type="EMBL" id="RHA41944.1"/>
    </source>
</evidence>
<comment type="caution">
    <text evidence="2">The sequence shown here is derived from an EMBL/GenBank/DDBJ whole genome shotgun (WGS) entry which is preliminary data.</text>
</comment>
<dbReference type="PANTHER" id="PTHR45947">
    <property type="entry name" value="SULFOQUINOVOSYL TRANSFERASE SQD2"/>
    <property type="match status" value="1"/>
</dbReference>
<dbReference type="PANTHER" id="PTHR45947:SF3">
    <property type="entry name" value="SULFOQUINOVOSYL TRANSFERASE SQD2"/>
    <property type="match status" value="1"/>
</dbReference>
<dbReference type="RefSeq" id="WP_118766912.1">
    <property type="nucleotide sequence ID" value="NZ_QWKP01000179.1"/>
</dbReference>
<accession>A0A413RMI8</accession>
<proteinExistence type="predicted"/>
<evidence type="ECO:0000313" key="3">
    <source>
        <dbReference type="Proteomes" id="UP000283374"/>
    </source>
</evidence>
<dbReference type="Proteomes" id="UP000283374">
    <property type="component" value="Unassembled WGS sequence"/>
</dbReference>
<dbReference type="InterPro" id="IPR050194">
    <property type="entry name" value="Glycosyltransferase_grp1"/>
</dbReference>
<protein>
    <recommendedName>
        <fullName evidence="1">D-inositol 3-phosphate glycosyltransferase</fullName>
    </recommendedName>
</protein>
<evidence type="ECO:0000256" key="1">
    <source>
        <dbReference type="ARBA" id="ARBA00021292"/>
    </source>
</evidence>
<dbReference type="Pfam" id="PF13692">
    <property type="entry name" value="Glyco_trans_1_4"/>
    <property type="match status" value="1"/>
</dbReference>
<dbReference type="GO" id="GO:0016758">
    <property type="term" value="F:hexosyltransferase activity"/>
    <property type="evidence" value="ECO:0007669"/>
    <property type="project" value="TreeGrafter"/>
</dbReference>
<dbReference type="OrthoDB" id="5116476at2"/>
<keyword evidence="3" id="KW-1185">Reference proteome</keyword>
<sequence length="337" mass="36351">MADFSVVYPAGRDVESWSRDHVAGKVPSRWPYGLEGLGALAPTRWEPAHERGRARRIAAEVASWLPRGGDDPRARRARLTWDENVARNLTAKRGTSRHSGVIWLTDQAARGVDVRRRTRWLRDFASLWVLSSAQVAPLRELLGDGGAPVRYVPFGVDHEFFAERPAAQAPMVLSVGGDRDRDTETLFRALAQVAAAVPTAEIVVQTASALEPPEGVTKISHVSHAELRELYARASVVTIATRPNLHVSGMTVSLEAMSTARPVVITGTPGMGDYVVDGETGIVVEPGDAGALSAATAALLRDPARADAYGRAGRLQVVAARTTRHLCRNIADAIRPT</sequence>
<dbReference type="SUPFAM" id="SSF53756">
    <property type="entry name" value="UDP-Glycosyltransferase/glycogen phosphorylase"/>
    <property type="match status" value="1"/>
</dbReference>
<dbReference type="CDD" id="cd03801">
    <property type="entry name" value="GT4_PimA-like"/>
    <property type="match status" value="1"/>
</dbReference>
<gene>
    <name evidence="2" type="ORF">D1825_08005</name>
</gene>
<keyword evidence="2" id="KW-0808">Transferase</keyword>
<dbReference type="EMBL" id="QWKP01000179">
    <property type="protein sequence ID" value="RHA41944.1"/>
    <property type="molecule type" value="Genomic_DNA"/>
</dbReference>
<dbReference type="AlphaFoldDB" id="A0A413RMI8"/>
<organism evidence="2 3">
    <name type="scientific">Cellulomonas rhizosphaerae</name>
    <dbReference type="NCBI Taxonomy" id="2293719"/>
    <lineage>
        <taxon>Bacteria</taxon>
        <taxon>Bacillati</taxon>
        <taxon>Actinomycetota</taxon>
        <taxon>Actinomycetes</taxon>
        <taxon>Micrococcales</taxon>
        <taxon>Cellulomonadaceae</taxon>
        <taxon>Cellulomonas</taxon>
    </lineage>
</organism>
<dbReference type="Gene3D" id="3.40.50.2000">
    <property type="entry name" value="Glycogen Phosphorylase B"/>
    <property type="match status" value="2"/>
</dbReference>
<reference evidence="2 3" key="1">
    <citation type="submission" date="2018-08" db="EMBL/GenBank/DDBJ databases">
        <title>Cellulomonas rhizosphaerae sp. nov., a novel actinomycete isolated from soil.</title>
        <authorList>
            <person name="Tian Y."/>
        </authorList>
    </citation>
    <scope>NUCLEOTIDE SEQUENCE [LARGE SCALE GENOMIC DNA]</scope>
    <source>
        <strain evidence="2 3">NEAU-TCZ24</strain>
    </source>
</reference>
<name>A0A413RMI8_9CELL</name>